<reference evidence="1 2" key="1">
    <citation type="submission" date="2019-04" db="EMBL/GenBank/DDBJ databases">
        <authorList>
            <person name="Feng G."/>
            <person name="Zhang J."/>
            <person name="Zhu H."/>
        </authorList>
    </citation>
    <scope>NUCLEOTIDE SEQUENCE [LARGE SCALE GENOMIC DNA]</scope>
    <source>
        <strain evidence="1 2">9PBR-1</strain>
    </source>
</reference>
<sequence length="97" mass="11136">MEAFFDKVNDEISKCQERIYPIPNGWGLLCLLPEEEYRAVMRQFNRFMAVYIDYATVQIPGGFDFANITSFVIRGVNIRLVVADVPKGFITHTISVE</sequence>
<comment type="caution">
    <text evidence="1">The sequence shown here is derived from an EMBL/GenBank/DDBJ whole genome shotgun (WGS) entry which is preliminary data.</text>
</comment>
<name>A0A4Z0QL87_9BACT</name>
<proteinExistence type="predicted"/>
<protein>
    <submittedName>
        <fullName evidence="1">Uncharacterized protein</fullName>
    </submittedName>
</protein>
<accession>A0A4Z0QL87</accession>
<dbReference type="EMBL" id="SRMB01000001">
    <property type="protein sequence ID" value="TGE29811.1"/>
    <property type="molecule type" value="Genomic_DNA"/>
</dbReference>
<dbReference type="RefSeq" id="WP_135394617.1">
    <property type="nucleotide sequence ID" value="NZ_SRMB01000001.1"/>
</dbReference>
<gene>
    <name evidence="1" type="ORF">E5K02_10230</name>
</gene>
<keyword evidence="2" id="KW-1185">Reference proteome</keyword>
<organism evidence="1 2">
    <name type="scientific">Hymenobacter metallicola</name>
    <dbReference type="NCBI Taxonomy" id="2563114"/>
    <lineage>
        <taxon>Bacteria</taxon>
        <taxon>Pseudomonadati</taxon>
        <taxon>Bacteroidota</taxon>
        <taxon>Cytophagia</taxon>
        <taxon>Cytophagales</taxon>
        <taxon>Hymenobacteraceae</taxon>
        <taxon>Hymenobacter</taxon>
    </lineage>
</organism>
<dbReference type="AlphaFoldDB" id="A0A4Z0QL87"/>
<evidence type="ECO:0000313" key="1">
    <source>
        <dbReference type="EMBL" id="TGE29811.1"/>
    </source>
</evidence>
<dbReference type="Proteomes" id="UP000298471">
    <property type="component" value="Unassembled WGS sequence"/>
</dbReference>
<evidence type="ECO:0000313" key="2">
    <source>
        <dbReference type="Proteomes" id="UP000298471"/>
    </source>
</evidence>